<evidence type="ECO:0000259" key="6">
    <source>
        <dbReference type="PROSITE" id="PS50011"/>
    </source>
</evidence>
<dbReference type="GO" id="GO:0004674">
    <property type="term" value="F:protein serine/threonine kinase activity"/>
    <property type="evidence" value="ECO:0007669"/>
    <property type="project" value="TreeGrafter"/>
</dbReference>
<evidence type="ECO:0000256" key="5">
    <source>
        <dbReference type="PROSITE-ProRule" id="PRU00339"/>
    </source>
</evidence>
<dbReference type="Proteomes" id="UP000054248">
    <property type="component" value="Unassembled WGS sequence"/>
</dbReference>
<dbReference type="Gene3D" id="1.10.510.10">
    <property type="entry name" value="Transferase(Phosphotransferase) domain 1"/>
    <property type="match status" value="1"/>
</dbReference>
<name>A0A0C3QA25_9AGAM</name>
<dbReference type="Gene3D" id="1.25.40.10">
    <property type="entry name" value="Tetratricopeptide repeat domain"/>
    <property type="match status" value="2"/>
</dbReference>
<evidence type="ECO:0000313" key="8">
    <source>
        <dbReference type="Proteomes" id="UP000054248"/>
    </source>
</evidence>
<proteinExistence type="predicted"/>
<keyword evidence="5" id="KW-0802">TPR repeat</keyword>
<dbReference type="SMART" id="SM00028">
    <property type="entry name" value="TPR"/>
    <property type="match status" value="8"/>
</dbReference>
<feature type="domain" description="Protein kinase" evidence="6">
    <location>
        <begin position="55"/>
        <end position="365"/>
    </location>
</feature>
<feature type="repeat" description="TPR" evidence="5">
    <location>
        <begin position="626"/>
        <end position="659"/>
    </location>
</feature>
<dbReference type="AlphaFoldDB" id="A0A0C3QA25"/>
<keyword evidence="1" id="KW-0808">Transferase</keyword>
<keyword evidence="3" id="KW-0418">Kinase</keyword>
<dbReference type="SUPFAM" id="SSF56112">
    <property type="entry name" value="Protein kinase-like (PK-like)"/>
    <property type="match status" value="1"/>
</dbReference>
<dbReference type="PROSITE" id="PS50011">
    <property type="entry name" value="PROTEIN_KINASE_DOM"/>
    <property type="match status" value="1"/>
</dbReference>
<accession>A0A0C3QA25</accession>
<dbReference type="PROSITE" id="PS00108">
    <property type="entry name" value="PROTEIN_KINASE_ST"/>
    <property type="match status" value="1"/>
</dbReference>
<keyword evidence="2" id="KW-0547">Nucleotide-binding</keyword>
<evidence type="ECO:0000256" key="2">
    <source>
        <dbReference type="ARBA" id="ARBA00022741"/>
    </source>
</evidence>
<dbReference type="InterPro" id="IPR000719">
    <property type="entry name" value="Prot_kinase_dom"/>
</dbReference>
<dbReference type="SMART" id="SM00220">
    <property type="entry name" value="S_TKc"/>
    <property type="match status" value="1"/>
</dbReference>
<evidence type="ECO:0000256" key="3">
    <source>
        <dbReference type="ARBA" id="ARBA00022777"/>
    </source>
</evidence>
<organism evidence="7 8">
    <name type="scientific">Tulasnella calospora MUT 4182</name>
    <dbReference type="NCBI Taxonomy" id="1051891"/>
    <lineage>
        <taxon>Eukaryota</taxon>
        <taxon>Fungi</taxon>
        <taxon>Dikarya</taxon>
        <taxon>Basidiomycota</taxon>
        <taxon>Agaricomycotina</taxon>
        <taxon>Agaricomycetes</taxon>
        <taxon>Cantharellales</taxon>
        <taxon>Tulasnellaceae</taxon>
        <taxon>Tulasnella</taxon>
    </lineage>
</organism>
<dbReference type="InterPro" id="IPR011009">
    <property type="entry name" value="Kinase-like_dom_sf"/>
</dbReference>
<feature type="repeat" description="TPR" evidence="5">
    <location>
        <begin position="427"/>
        <end position="460"/>
    </location>
</feature>
<evidence type="ECO:0000256" key="1">
    <source>
        <dbReference type="ARBA" id="ARBA00022679"/>
    </source>
</evidence>
<dbReference type="InterPro" id="IPR001245">
    <property type="entry name" value="Ser-Thr/Tyr_kinase_cat_dom"/>
</dbReference>
<dbReference type="Pfam" id="PF07714">
    <property type="entry name" value="PK_Tyr_Ser-Thr"/>
    <property type="match status" value="2"/>
</dbReference>
<keyword evidence="4" id="KW-0067">ATP-binding</keyword>
<dbReference type="GO" id="GO:0005524">
    <property type="term" value="F:ATP binding"/>
    <property type="evidence" value="ECO:0007669"/>
    <property type="project" value="UniProtKB-KW"/>
</dbReference>
<dbReference type="InterPro" id="IPR019734">
    <property type="entry name" value="TPR_rpt"/>
</dbReference>
<dbReference type="PROSITE" id="PS50005">
    <property type="entry name" value="TPR"/>
    <property type="match status" value="2"/>
</dbReference>
<dbReference type="PANTHER" id="PTHR44329">
    <property type="entry name" value="SERINE/THREONINE-PROTEIN KINASE TNNI3K-RELATED"/>
    <property type="match status" value="1"/>
</dbReference>
<sequence length="761" mass="85486">MSDNNTLKKEPSQPVSAQLAAIDEVDGMVNRLKISPRKVLRSLGHLRIDRARIRPIESKAHKTGGYADVEAAILAPAEPSNRSEPDDAEDVAVKKLRFDTETDEDIDRALAPFAHEVNLLNELSHGNVARIIGFVEDVQQGVAWMVFVWEKNGNLREFIRSEIWELPERISLIDDVASGLSYLHGRNPPICHGDLKSLNILVNSENRAVITDFGSARAVDPATEGRLAGIRTAEWLMEHHQNTTGLSALDPLKAEVAASGNSITMTGPAWTLRWAAPELLKGDLPGLESDIWAFGWICWEAVTGNFPFDEHNEVAVINSIVTNDLPHIRNTIQVVQIAIFCSLMEDCLRLDANGRPPALRCQQIVSSMAQTIPVRRGGASLATPGSCGRLYALGRNRLRKCMMTEALESFQESLELGKSAGDEPSKARALSALGDVYRLRDEYSQAEESYIRARDIHSQIENHLGFAHSVKGLGDVYYAREEYSKAEESYIQARDTSSRIGDPIGFAESLRSLGDTYGMQTKYCEAEESYMLARDIYSQIGDQVASQSLQRLGDMHLMRDKDSKAHESYIQALELYSQLDNYLGFVQSVDSLEDVVRVRGMHSRAENYYIQTCDIYSQMGDQVGFPDAFRRLGDVYHMLDKYTKAKELYKQTRDIRSEIGDQISVARSLVGMAFLQTLNEDYAIAEKSYLEAQRIYRRIGDKRSLASISWSLGRLRRKQAQYDAAERFVREASTIYSELGVEEDVTRCDEFLDEIRQVMEQ</sequence>
<dbReference type="OrthoDB" id="431454at2759"/>
<protein>
    <recommendedName>
        <fullName evidence="6">Protein kinase domain-containing protein</fullName>
    </recommendedName>
</protein>
<evidence type="ECO:0000313" key="7">
    <source>
        <dbReference type="EMBL" id="KIO27015.1"/>
    </source>
</evidence>
<dbReference type="STRING" id="1051891.A0A0C3QA25"/>
<keyword evidence="8" id="KW-1185">Reference proteome</keyword>
<dbReference type="PANTHER" id="PTHR44329:SF288">
    <property type="entry name" value="MITOGEN-ACTIVATED PROTEIN KINASE KINASE KINASE 20"/>
    <property type="match status" value="1"/>
</dbReference>
<dbReference type="InterPro" id="IPR051681">
    <property type="entry name" value="Ser/Thr_Kinases-Pseudokinases"/>
</dbReference>
<gene>
    <name evidence="7" type="ORF">M407DRAFT_23706</name>
</gene>
<dbReference type="HOGENOM" id="CLU_000288_7_37_1"/>
<dbReference type="InterPro" id="IPR011990">
    <property type="entry name" value="TPR-like_helical_dom_sf"/>
</dbReference>
<reference evidence="8" key="2">
    <citation type="submission" date="2015-01" db="EMBL/GenBank/DDBJ databases">
        <title>Evolutionary Origins and Diversification of the Mycorrhizal Mutualists.</title>
        <authorList>
            <consortium name="DOE Joint Genome Institute"/>
            <consortium name="Mycorrhizal Genomics Consortium"/>
            <person name="Kohler A."/>
            <person name="Kuo A."/>
            <person name="Nagy L.G."/>
            <person name="Floudas D."/>
            <person name="Copeland A."/>
            <person name="Barry K.W."/>
            <person name="Cichocki N."/>
            <person name="Veneault-Fourrey C."/>
            <person name="LaButti K."/>
            <person name="Lindquist E.A."/>
            <person name="Lipzen A."/>
            <person name="Lundell T."/>
            <person name="Morin E."/>
            <person name="Murat C."/>
            <person name="Riley R."/>
            <person name="Ohm R."/>
            <person name="Sun H."/>
            <person name="Tunlid A."/>
            <person name="Henrissat B."/>
            <person name="Grigoriev I.V."/>
            <person name="Hibbett D.S."/>
            <person name="Martin F."/>
        </authorList>
    </citation>
    <scope>NUCLEOTIDE SEQUENCE [LARGE SCALE GENOMIC DNA]</scope>
    <source>
        <strain evidence="8">MUT 4182</strain>
    </source>
</reference>
<reference evidence="7 8" key="1">
    <citation type="submission" date="2014-04" db="EMBL/GenBank/DDBJ databases">
        <authorList>
            <consortium name="DOE Joint Genome Institute"/>
            <person name="Kuo A."/>
            <person name="Girlanda M."/>
            <person name="Perotto S."/>
            <person name="Kohler A."/>
            <person name="Nagy L.G."/>
            <person name="Floudas D."/>
            <person name="Copeland A."/>
            <person name="Barry K.W."/>
            <person name="Cichocki N."/>
            <person name="Veneault-Fourrey C."/>
            <person name="LaButti K."/>
            <person name="Lindquist E.A."/>
            <person name="Lipzen A."/>
            <person name="Lundell T."/>
            <person name="Morin E."/>
            <person name="Murat C."/>
            <person name="Sun H."/>
            <person name="Tunlid A."/>
            <person name="Henrissat B."/>
            <person name="Grigoriev I.V."/>
            <person name="Hibbett D.S."/>
            <person name="Martin F."/>
            <person name="Nordberg H.P."/>
            <person name="Cantor M.N."/>
            <person name="Hua S.X."/>
        </authorList>
    </citation>
    <scope>NUCLEOTIDE SEQUENCE [LARGE SCALE GENOMIC DNA]</scope>
    <source>
        <strain evidence="7 8">MUT 4182</strain>
    </source>
</reference>
<evidence type="ECO:0000256" key="4">
    <source>
        <dbReference type="ARBA" id="ARBA00022840"/>
    </source>
</evidence>
<dbReference type="Pfam" id="PF13424">
    <property type="entry name" value="TPR_12"/>
    <property type="match status" value="2"/>
</dbReference>
<dbReference type="InterPro" id="IPR008271">
    <property type="entry name" value="Ser/Thr_kinase_AS"/>
</dbReference>
<dbReference type="SUPFAM" id="SSF48452">
    <property type="entry name" value="TPR-like"/>
    <property type="match status" value="2"/>
</dbReference>
<dbReference type="EMBL" id="KN823015">
    <property type="protein sequence ID" value="KIO27015.1"/>
    <property type="molecule type" value="Genomic_DNA"/>
</dbReference>